<dbReference type="Gene3D" id="3.20.20.450">
    <property type="entry name" value="EAL domain"/>
    <property type="match status" value="1"/>
</dbReference>
<dbReference type="InterPro" id="IPR001633">
    <property type="entry name" value="EAL_dom"/>
</dbReference>
<protein>
    <submittedName>
        <fullName evidence="2">EAL domain-containing protein</fullName>
    </submittedName>
</protein>
<organism evidence="2 3">
    <name type="scientific">Arcobacter roscoffensis</name>
    <dbReference type="NCBI Taxonomy" id="2961520"/>
    <lineage>
        <taxon>Bacteria</taxon>
        <taxon>Pseudomonadati</taxon>
        <taxon>Campylobacterota</taxon>
        <taxon>Epsilonproteobacteria</taxon>
        <taxon>Campylobacterales</taxon>
        <taxon>Arcobacteraceae</taxon>
        <taxon>Arcobacter</taxon>
    </lineage>
</organism>
<keyword evidence="3" id="KW-1185">Reference proteome</keyword>
<dbReference type="PANTHER" id="PTHR33121:SF76">
    <property type="entry name" value="SIGNALING PROTEIN"/>
    <property type="match status" value="1"/>
</dbReference>
<dbReference type="PANTHER" id="PTHR33121">
    <property type="entry name" value="CYCLIC DI-GMP PHOSPHODIESTERASE PDEF"/>
    <property type="match status" value="1"/>
</dbReference>
<dbReference type="Proteomes" id="UP001060012">
    <property type="component" value="Chromosome"/>
</dbReference>
<dbReference type="Pfam" id="PF00563">
    <property type="entry name" value="EAL"/>
    <property type="match status" value="1"/>
</dbReference>
<dbReference type="InterPro" id="IPR035919">
    <property type="entry name" value="EAL_sf"/>
</dbReference>
<sequence length="351" mass="40719">MSCKCNENFCIKNEKATIHFITVVPELLHKCKILLKDKNNLRLKEHICSIDIDDARTFFENQVEFFDENFTQFEQAEIKIFVETTNELLSITSVLKAKPLNIYLNFIKDNSFFEILESETLTTHFQPIIDMKTNKIHAYECLTRGVLPNGDLMYPNDLFEKSNRNDTNFRLDKLCRESALKTAAVKKINSKVFINFLPTAIYDPKFCLQSTVKWAKQLELDPRNIVFEVVETENVQDKVHLKQILNYYREQGFKIALDDVGEGYSSLNMIIDIKPDIIKVDRNIIDGIDTNELKQSVYKALKSISIDNNIQILAEGVETLEELEMVKKLGVDYAQGYYFAKPSPEPIRRIF</sequence>
<dbReference type="SMART" id="SM00052">
    <property type="entry name" value="EAL"/>
    <property type="match status" value="1"/>
</dbReference>
<dbReference type="PROSITE" id="PS50883">
    <property type="entry name" value="EAL"/>
    <property type="match status" value="1"/>
</dbReference>
<reference evidence="2" key="1">
    <citation type="submission" date="2022-07" db="EMBL/GenBank/DDBJ databases">
        <title>Arcobacter roscoffensis sp. nov., a marine bacterium isolated from coastal seawater collected from Roscoff, France.</title>
        <authorList>
            <person name="Pascual J."/>
            <person name="Lepeaux C."/>
            <person name="Methner A."/>
            <person name="Overmann J."/>
        </authorList>
    </citation>
    <scope>NUCLEOTIDE SEQUENCE</scope>
    <source>
        <strain evidence="2">ARW1-2F2</strain>
    </source>
</reference>
<dbReference type="SUPFAM" id="SSF141868">
    <property type="entry name" value="EAL domain-like"/>
    <property type="match status" value="1"/>
</dbReference>
<dbReference type="EMBL" id="CP100595">
    <property type="protein sequence ID" value="UTJ05116.1"/>
    <property type="molecule type" value="Genomic_DNA"/>
</dbReference>
<proteinExistence type="predicted"/>
<accession>A0ABY5DYS3</accession>
<evidence type="ECO:0000259" key="1">
    <source>
        <dbReference type="PROSITE" id="PS50883"/>
    </source>
</evidence>
<name>A0ABY5DYS3_9BACT</name>
<evidence type="ECO:0000313" key="3">
    <source>
        <dbReference type="Proteomes" id="UP001060012"/>
    </source>
</evidence>
<dbReference type="InterPro" id="IPR050706">
    <property type="entry name" value="Cyclic-di-GMP_PDE-like"/>
</dbReference>
<feature type="domain" description="EAL" evidence="1">
    <location>
        <begin position="105"/>
        <end position="351"/>
    </location>
</feature>
<dbReference type="RefSeq" id="WP_254575297.1">
    <property type="nucleotide sequence ID" value="NZ_CP100595.1"/>
</dbReference>
<evidence type="ECO:0000313" key="2">
    <source>
        <dbReference type="EMBL" id="UTJ05116.1"/>
    </source>
</evidence>
<dbReference type="CDD" id="cd01948">
    <property type="entry name" value="EAL"/>
    <property type="match status" value="1"/>
</dbReference>
<gene>
    <name evidence="2" type="ORF">NJU99_07490</name>
</gene>